<evidence type="ECO:0000259" key="3">
    <source>
        <dbReference type="Pfam" id="PF00275"/>
    </source>
</evidence>
<proteinExistence type="predicted"/>
<feature type="region of interest" description="Disordered" evidence="2">
    <location>
        <begin position="509"/>
        <end position="529"/>
    </location>
</feature>
<evidence type="ECO:0000313" key="4">
    <source>
        <dbReference type="EMBL" id="GFM32847.1"/>
    </source>
</evidence>
<dbReference type="InterPro" id="IPR036968">
    <property type="entry name" value="Enolpyruvate_Tfrase_sf"/>
</dbReference>
<dbReference type="Gene3D" id="3.65.10.10">
    <property type="entry name" value="Enolpyruvate transferase domain"/>
    <property type="match status" value="2"/>
</dbReference>
<dbReference type="InterPro" id="IPR013792">
    <property type="entry name" value="RNA3'P_cycl/enolpyr_Trfase_a/b"/>
</dbReference>
<name>A0A7J0BGI3_9BACT</name>
<reference evidence="4 5" key="1">
    <citation type="submission" date="2020-05" db="EMBL/GenBank/DDBJ databases">
        <title>Draft genome sequence of Desulfovibrio sp. strain HN2T.</title>
        <authorList>
            <person name="Ueno A."/>
            <person name="Tamazawa S."/>
            <person name="Tamamura S."/>
            <person name="Murakami T."/>
            <person name="Kiyama T."/>
            <person name="Inomata H."/>
            <person name="Amano Y."/>
            <person name="Miyakawa K."/>
            <person name="Tamaki H."/>
            <person name="Naganuma T."/>
            <person name="Kaneko K."/>
        </authorList>
    </citation>
    <scope>NUCLEOTIDE SEQUENCE [LARGE SCALE GENOMIC DNA]</scope>
    <source>
        <strain evidence="4 5">HN2</strain>
    </source>
</reference>
<sequence>MTLVEEISEMDVDLMKLLARRSKLIQKTRRPKKEGSGTSGISSEKQLRLLWEANAAKFSKDPRLARQLFTLIQDIEFTSKSESEEKTEFTLSPNRKPVNVDLPGPASLKSARLWMTLAATSGARCRLRTLLTADPVTELVKALSQAGANLFWQDGDVVSKGGEALSFADKVIFAGDDTLNFYLLALLAAGRHGTLKFTGDSALKDADLTAFRHFLPQIGARVAHVVPRSNGLPVRLECSGVIPDAIAIPADLPAEAVTACLIAATSWDVRITINLTNNAHAENSLAEVRPLLDQCGVQYSGGTSDFTIFPGPATVPAEPQLSLDPLIGTTLLSVPVFTSGTVKLDGVWPVESEEGEAALALLRSVGLEVTARDGKVIASATGAVARAVQPDMGPLPDSYYPLSVAMACARAKASGEAVALPRMPAGMDPALVDGFVAQAHMLIDDGKVYASVDVPAAPLWSSPDANWTMAFAMLAFLKRSIKLSNPGNITDLMPSFWTFYNGLPEPTMMRKPKQEANSDQPKRRRIIAQ</sequence>
<dbReference type="EMBL" id="BLVO01000012">
    <property type="protein sequence ID" value="GFM32847.1"/>
    <property type="molecule type" value="Genomic_DNA"/>
</dbReference>
<evidence type="ECO:0000313" key="5">
    <source>
        <dbReference type="Proteomes" id="UP000503840"/>
    </source>
</evidence>
<dbReference type="SUPFAM" id="SSF55205">
    <property type="entry name" value="EPT/RTPC-like"/>
    <property type="match status" value="1"/>
</dbReference>
<dbReference type="Proteomes" id="UP000503840">
    <property type="component" value="Unassembled WGS sequence"/>
</dbReference>
<keyword evidence="1" id="KW-0808">Transferase</keyword>
<gene>
    <name evidence="4" type="ORF">DSM101010T_12120</name>
</gene>
<accession>A0A7J0BGI3</accession>
<evidence type="ECO:0000256" key="1">
    <source>
        <dbReference type="ARBA" id="ARBA00022679"/>
    </source>
</evidence>
<dbReference type="GO" id="GO:0016765">
    <property type="term" value="F:transferase activity, transferring alkyl or aryl (other than methyl) groups"/>
    <property type="evidence" value="ECO:0007669"/>
    <property type="project" value="InterPro"/>
</dbReference>
<keyword evidence="5" id="KW-1185">Reference proteome</keyword>
<comment type="caution">
    <text evidence="4">The sequence shown here is derived from an EMBL/GenBank/DDBJ whole genome shotgun (WGS) entry which is preliminary data.</text>
</comment>
<dbReference type="Pfam" id="PF00275">
    <property type="entry name" value="EPSP_synthase"/>
    <property type="match status" value="1"/>
</dbReference>
<feature type="domain" description="Enolpyruvate transferase" evidence="3">
    <location>
        <begin position="100"/>
        <end position="412"/>
    </location>
</feature>
<organism evidence="4 5">
    <name type="scientific">Desulfovibrio subterraneus</name>
    <dbReference type="NCBI Taxonomy" id="2718620"/>
    <lineage>
        <taxon>Bacteria</taxon>
        <taxon>Pseudomonadati</taxon>
        <taxon>Thermodesulfobacteriota</taxon>
        <taxon>Desulfovibrionia</taxon>
        <taxon>Desulfovibrionales</taxon>
        <taxon>Desulfovibrionaceae</taxon>
        <taxon>Desulfovibrio</taxon>
    </lineage>
</organism>
<dbReference type="InterPro" id="IPR001986">
    <property type="entry name" value="Enolpyruvate_Tfrase_dom"/>
</dbReference>
<evidence type="ECO:0000256" key="2">
    <source>
        <dbReference type="SAM" id="MobiDB-lite"/>
    </source>
</evidence>
<dbReference type="AlphaFoldDB" id="A0A7J0BGI3"/>
<protein>
    <recommendedName>
        <fullName evidence="3">Enolpyruvate transferase domain-containing protein</fullName>
    </recommendedName>
</protein>